<dbReference type="EMBL" id="CP016094">
    <property type="protein sequence ID" value="AOS44620.1"/>
    <property type="molecule type" value="Genomic_DNA"/>
</dbReference>
<gene>
    <name evidence="3" type="ORF">Verru16b_01686</name>
</gene>
<feature type="coiled-coil region" evidence="1">
    <location>
        <begin position="62"/>
        <end position="89"/>
    </location>
</feature>
<proteinExistence type="predicted"/>
<evidence type="ECO:0000313" key="3">
    <source>
        <dbReference type="EMBL" id="AOS44620.1"/>
    </source>
</evidence>
<keyword evidence="1" id="KW-0175">Coiled coil</keyword>
<accession>A0A1D8AUQ0</accession>
<evidence type="ECO:0000256" key="2">
    <source>
        <dbReference type="SAM" id="Phobius"/>
    </source>
</evidence>
<keyword evidence="2" id="KW-0472">Membrane</keyword>
<keyword evidence="4" id="KW-1185">Reference proteome</keyword>
<dbReference type="Proteomes" id="UP000095228">
    <property type="component" value="Chromosome"/>
</dbReference>
<dbReference type="KEGG" id="obg:Verru16b_01686"/>
<sequence length="211" mass="23260">MLPLKRKSDAQPAAAPRWHTNFRNFERLPDTKVVRTAFFINTAAVAIALGAAMALGYQEYTNLNIREQIALAEAEIQANQQQNAEATRLSKQFAEQIKKFDEAANFLTIPISPLEYATILGETMPRGVVIDYLETRARSAAANTPTVYQLRGRVAGSPDQASGVASEYVDILRAQPRLSEIFGAINLNKINRDASGSFLTFEISLTVKAKK</sequence>
<evidence type="ECO:0000256" key="1">
    <source>
        <dbReference type="SAM" id="Coils"/>
    </source>
</evidence>
<keyword evidence="2" id="KW-0812">Transmembrane</keyword>
<dbReference type="AlphaFoldDB" id="A0A1D8AUQ0"/>
<dbReference type="STRING" id="1838286.Verru16b_01686"/>
<keyword evidence="2" id="KW-1133">Transmembrane helix</keyword>
<protein>
    <recommendedName>
        <fullName evidence="5">Fimbrial assembly protein (PilN)</fullName>
    </recommendedName>
</protein>
<evidence type="ECO:0000313" key="4">
    <source>
        <dbReference type="Proteomes" id="UP000095228"/>
    </source>
</evidence>
<evidence type="ECO:0008006" key="5">
    <source>
        <dbReference type="Google" id="ProtNLM"/>
    </source>
</evidence>
<dbReference type="OrthoDB" id="196172at2"/>
<feature type="transmembrane region" description="Helical" evidence="2">
    <location>
        <begin position="33"/>
        <end position="57"/>
    </location>
</feature>
<dbReference type="RefSeq" id="WP_157772346.1">
    <property type="nucleotide sequence ID" value="NZ_CP016094.1"/>
</dbReference>
<organism evidence="3 4">
    <name type="scientific">Lacunisphaera limnophila</name>
    <dbReference type="NCBI Taxonomy" id="1838286"/>
    <lineage>
        <taxon>Bacteria</taxon>
        <taxon>Pseudomonadati</taxon>
        <taxon>Verrucomicrobiota</taxon>
        <taxon>Opitutia</taxon>
        <taxon>Opitutales</taxon>
        <taxon>Opitutaceae</taxon>
        <taxon>Lacunisphaera</taxon>
    </lineage>
</organism>
<name>A0A1D8AUQ0_9BACT</name>
<reference evidence="3 4" key="1">
    <citation type="submission" date="2016-06" db="EMBL/GenBank/DDBJ databases">
        <title>Three novel species with peptidoglycan cell walls form the new genus Lacunisphaera gen. nov. in the family Opitutaceae of the verrucomicrobial subdivision 4.</title>
        <authorList>
            <person name="Rast P."/>
            <person name="Gloeckner I."/>
            <person name="Jogler M."/>
            <person name="Boedeker C."/>
            <person name="Jeske O."/>
            <person name="Wiegand S."/>
            <person name="Reinhardt R."/>
            <person name="Schumann P."/>
            <person name="Rohde M."/>
            <person name="Spring S."/>
            <person name="Gloeckner F.O."/>
            <person name="Jogler C."/>
        </authorList>
    </citation>
    <scope>NUCLEOTIDE SEQUENCE [LARGE SCALE GENOMIC DNA]</scope>
    <source>
        <strain evidence="3 4">IG16b</strain>
    </source>
</reference>